<evidence type="ECO:0000256" key="5">
    <source>
        <dbReference type="ARBA" id="ARBA00014619"/>
    </source>
</evidence>
<evidence type="ECO:0000256" key="7">
    <source>
        <dbReference type="ARBA" id="ARBA00022679"/>
    </source>
</evidence>
<evidence type="ECO:0000256" key="3">
    <source>
        <dbReference type="ARBA" id="ARBA00011370"/>
    </source>
</evidence>
<dbReference type="SMART" id="SM00146">
    <property type="entry name" value="PI3Kc"/>
    <property type="match status" value="1"/>
</dbReference>
<evidence type="ECO:0000259" key="19">
    <source>
        <dbReference type="PROSITE" id="PS51189"/>
    </source>
</evidence>
<evidence type="ECO:0000256" key="1">
    <source>
        <dbReference type="ARBA" id="ARBA00004123"/>
    </source>
</evidence>
<keyword evidence="16" id="KW-0779">Telomere</keyword>
<feature type="domain" description="FAT" evidence="19">
    <location>
        <begin position="2087"/>
        <end position="2739"/>
    </location>
</feature>
<comment type="function">
    <text evidence="13 16">Serine/threonine protein kinase which activates checkpoint signaling upon genotoxic stresses such as ionizing radiation (IR), ultraviolet light (UV), or DNA replication stalling, thereby acting as a DNA damage sensor. Recognizes the substrate consensus sequence [ST]-Q. Phosphorylates histone H2A to form H2AS128ph (gamma-H2A) at sites of DNA damage, involved in the regulation of DNA damage response mechanism. Required for the control of telomere length and genome stability.</text>
</comment>
<keyword evidence="11 16" id="KW-0067">ATP-binding</keyword>
<evidence type="ECO:0000256" key="14">
    <source>
        <dbReference type="ARBA" id="ARBA00047899"/>
    </source>
</evidence>
<comment type="catalytic activity">
    <reaction evidence="14 16">
        <text>L-threonyl-[protein] + ATP = O-phospho-L-threonyl-[protein] + ADP + H(+)</text>
        <dbReference type="Rhea" id="RHEA:46608"/>
        <dbReference type="Rhea" id="RHEA-COMP:11060"/>
        <dbReference type="Rhea" id="RHEA-COMP:11605"/>
        <dbReference type="ChEBI" id="CHEBI:15378"/>
        <dbReference type="ChEBI" id="CHEBI:30013"/>
        <dbReference type="ChEBI" id="CHEBI:30616"/>
        <dbReference type="ChEBI" id="CHEBI:61977"/>
        <dbReference type="ChEBI" id="CHEBI:456216"/>
        <dbReference type="EC" id="2.7.11.1"/>
    </reaction>
</comment>
<dbReference type="PROSITE" id="PS00915">
    <property type="entry name" value="PI3_4_KINASE_1"/>
    <property type="match status" value="1"/>
</dbReference>
<dbReference type="GO" id="GO:0106310">
    <property type="term" value="F:protein serine kinase activity"/>
    <property type="evidence" value="ECO:0007669"/>
    <property type="project" value="RHEA"/>
</dbReference>
<keyword evidence="16" id="KW-0158">Chromosome</keyword>
<evidence type="ECO:0000256" key="13">
    <source>
        <dbReference type="ARBA" id="ARBA00025079"/>
    </source>
</evidence>
<dbReference type="GO" id="GO:0006325">
    <property type="term" value="P:chromatin organization"/>
    <property type="evidence" value="ECO:0007669"/>
    <property type="project" value="UniProtKB-KW"/>
</dbReference>
<organism evidence="21 22">
    <name type="scientific">Ceraceosorus bombacis</name>
    <dbReference type="NCBI Taxonomy" id="401625"/>
    <lineage>
        <taxon>Eukaryota</taxon>
        <taxon>Fungi</taxon>
        <taxon>Dikarya</taxon>
        <taxon>Basidiomycota</taxon>
        <taxon>Ustilaginomycotina</taxon>
        <taxon>Exobasidiomycetes</taxon>
        <taxon>Ceraceosorales</taxon>
        <taxon>Ceraceosoraceae</taxon>
        <taxon>Ceraceosorus</taxon>
    </lineage>
</organism>
<feature type="compositionally biased region" description="Low complexity" evidence="17">
    <location>
        <begin position="496"/>
        <end position="509"/>
    </location>
</feature>
<proteinExistence type="inferred from homology"/>
<evidence type="ECO:0000256" key="15">
    <source>
        <dbReference type="ARBA" id="ARBA00048679"/>
    </source>
</evidence>
<comment type="subunit">
    <text evidence="3">Associates with DNA double-strand breaks.</text>
</comment>
<dbReference type="EC" id="2.7.11.1" evidence="4 16"/>
<dbReference type="PROSITE" id="PS51189">
    <property type="entry name" value="FAT"/>
    <property type="match status" value="1"/>
</dbReference>
<dbReference type="InterPro" id="IPR011009">
    <property type="entry name" value="Kinase-like_dom_sf"/>
</dbReference>
<comment type="subcellular location">
    <subcellularLocation>
        <location evidence="16">Chromosome</location>
        <location evidence="16">Telomere</location>
    </subcellularLocation>
    <subcellularLocation>
        <location evidence="1 16">Nucleus</location>
    </subcellularLocation>
</comment>
<dbReference type="PROSITE" id="PS50290">
    <property type="entry name" value="PI3_4_KINASE_3"/>
    <property type="match status" value="1"/>
</dbReference>
<dbReference type="Gene3D" id="1.10.1070.11">
    <property type="entry name" value="Phosphatidylinositol 3-/4-kinase, catalytic domain"/>
    <property type="match status" value="1"/>
</dbReference>
<dbReference type="PROSITE" id="PS51190">
    <property type="entry name" value="FATC"/>
    <property type="match status" value="1"/>
</dbReference>
<feature type="domain" description="PI3K/PI4K catalytic" evidence="18">
    <location>
        <begin position="2864"/>
        <end position="3176"/>
    </location>
</feature>
<evidence type="ECO:0000256" key="9">
    <source>
        <dbReference type="ARBA" id="ARBA00022763"/>
    </source>
</evidence>
<dbReference type="InterPro" id="IPR016024">
    <property type="entry name" value="ARM-type_fold"/>
</dbReference>
<dbReference type="SMART" id="SM01342">
    <property type="entry name" value="TAN"/>
    <property type="match status" value="1"/>
</dbReference>
<dbReference type="SUPFAM" id="SSF56112">
    <property type="entry name" value="Protein kinase-like (PK-like)"/>
    <property type="match status" value="1"/>
</dbReference>
<dbReference type="PANTHER" id="PTHR37079:SF4">
    <property type="entry name" value="SERINE_THREONINE-PROTEIN KINASE ATM"/>
    <property type="match status" value="1"/>
</dbReference>
<keyword evidence="8 16" id="KW-0547">Nucleotide-binding</keyword>
<dbReference type="InterPro" id="IPR014009">
    <property type="entry name" value="PIK_FAT"/>
</dbReference>
<dbReference type="GO" id="GO:0005634">
    <property type="term" value="C:nucleus"/>
    <property type="evidence" value="ECO:0007669"/>
    <property type="project" value="UniProtKB-SubCell"/>
</dbReference>
<evidence type="ECO:0000256" key="8">
    <source>
        <dbReference type="ARBA" id="ARBA00022741"/>
    </source>
</evidence>
<dbReference type="Proteomes" id="UP000054845">
    <property type="component" value="Unassembled WGS sequence"/>
</dbReference>
<dbReference type="SUPFAM" id="SSF48371">
    <property type="entry name" value="ARM repeat"/>
    <property type="match status" value="1"/>
</dbReference>
<evidence type="ECO:0000256" key="10">
    <source>
        <dbReference type="ARBA" id="ARBA00022777"/>
    </source>
</evidence>
<evidence type="ECO:0000256" key="17">
    <source>
        <dbReference type="SAM" id="MobiDB-lite"/>
    </source>
</evidence>
<evidence type="ECO:0000256" key="2">
    <source>
        <dbReference type="ARBA" id="ARBA00010769"/>
    </source>
</evidence>
<comment type="catalytic activity">
    <reaction evidence="15">
        <text>L-seryl-[protein] + ATP = O-phospho-L-seryl-[protein] + ADP + H(+)</text>
        <dbReference type="Rhea" id="RHEA:17989"/>
        <dbReference type="Rhea" id="RHEA-COMP:9863"/>
        <dbReference type="Rhea" id="RHEA-COMP:11604"/>
        <dbReference type="ChEBI" id="CHEBI:15378"/>
        <dbReference type="ChEBI" id="CHEBI:29999"/>
        <dbReference type="ChEBI" id="CHEBI:30616"/>
        <dbReference type="ChEBI" id="CHEBI:83421"/>
        <dbReference type="ChEBI" id="CHEBI:456216"/>
        <dbReference type="EC" id="2.7.11.1"/>
    </reaction>
</comment>
<reference evidence="21 22" key="1">
    <citation type="submission" date="2014-09" db="EMBL/GenBank/DDBJ databases">
        <authorList>
            <person name="Magalhaes I.L.F."/>
            <person name="Oliveira U."/>
            <person name="Santos F.R."/>
            <person name="Vidigal T.H.D.A."/>
            <person name="Brescovit A.D."/>
            <person name="Santos A.J."/>
        </authorList>
    </citation>
    <scope>NUCLEOTIDE SEQUENCE [LARGE SCALE GENOMIC DNA]</scope>
</reference>
<dbReference type="GO" id="GO:0000781">
    <property type="term" value="C:chromosome, telomeric region"/>
    <property type="evidence" value="ECO:0007669"/>
    <property type="project" value="UniProtKB-SubCell"/>
</dbReference>
<keyword evidence="12 16" id="KW-0539">Nucleus</keyword>
<evidence type="ECO:0000259" key="20">
    <source>
        <dbReference type="PROSITE" id="PS51190"/>
    </source>
</evidence>
<dbReference type="Gene3D" id="3.30.1010.10">
    <property type="entry name" value="Phosphatidylinositol 3-kinase Catalytic Subunit, Chain A, domain 4"/>
    <property type="match status" value="1"/>
</dbReference>
<dbReference type="STRING" id="401625.A0A0P1BN93"/>
<dbReference type="EMBL" id="CCYA01000265">
    <property type="protein sequence ID" value="CEH17687.1"/>
    <property type="molecule type" value="Genomic_DNA"/>
</dbReference>
<name>A0A0P1BN93_9BASI</name>
<keyword evidence="10 16" id="KW-0418">Kinase</keyword>
<dbReference type="GO" id="GO:0004674">
    <property type="term" value="F:protein serine/threonine kinase activity"/>
    <property type="evidence" value="ECO:0007669"/>
    <property type="project" value="UniProtKB-KW"/>
</dbReference>
<keyword evidence="9 16" id="KW-0227">DNA damage</keyword>
<feature type="domain" description="FATC" evidence="20">
    <location>
        <begin position="3206"/>
        <end position="3238"/>
    </location>
</feature>
<dbReference type="InterPro" id="IPR000403">
    <property type="entry name" value="PI3/4_kinase_cat_dom"/>
</dbReference>
<keyword evidence="7 16" id="KW-0808">Transferase</keyword>
<evidence type="ECO:0000256" key="6">
    <source>
        <dbReference type="ARBA" id="ARBA00022527"/>
    </source>
</evidence>
<feature type="compositionally biased region" description="Polar residues" evidence="17">
    <location>
        <begin position="222"/>
        <end position="231"/>
    </location>
</feature>
<dbReference type="PANTHER" id="PTHR37079">
    <property type="entry name" value="SERINE/THREONINE-PROTEIN KINASE ATM"/>
    <property type="match status" value="1"/>
</dbReference>
<dbReference type="SMART" id="SM01343">
    <property type="entry name" value="FATC"/>
    <property type="match status" value="1"/>
</dbReference>
<dbReference type="InterPro" id="IPR036940">
    <property type="entry name" value="PI3/4_kinase_cat_sf"/>
</dbReference>
<dbReference type="InterPro" id="IPR038980">
    <property type="entry name" value="ATM_plant"/>
</dbReference>
<evidence type="ECO:0000256" key="11">
    <source>
        <dbReference type="ARBA" id="ARBA00022840"/>
    </source>
</evidence>
<dbReference type="GO" id="GO:0005524">
    <property type="term" value="F:ATP binding"/>
    <property type="evidence" value="ECO:0007669"/>
    <property type="project" value="UniProtKB-KW"/>
</dbReference>
<keyword evidence="16" id="KW-0156">Chromatin regulator</keyword>
<dbReference type="InterPro" id="IPR018936">
    <property type="entry name" value="PI3/4_kinase_CS"/>
</dbReference>
<feature type="region of interest" description="Disordered" evidence="17">
    <location>
        <begin position="186"/>
        <end position="234"/>
    </location>
</feature>
<dbReference type="Pfam" id="PF00454">
    <property type="entry name" value="PI3_PI4_kinase"/>
    <property type="match status" value="1"/>
</dbReference>
<dbReference type="InterPro" id="IPR003152">
    <property type="entry name" value="FATC_dom"/>
</dbReference>
<evidence type="ECO:0000256" key="4">
    <source>
        <dbReference type="ARBA" id="ARBA00012513"/>
    </source>
</evidence>
<dbReference type="GO" id="GO:0035556">
    <property type="term" value="P:intracellular signal transduction"/>
    <property type="evidence" value="ECO:0007669"/>
    <property type="project" value="UniProtKB-ARBA"/>
</dbReference>
<feature type="region of interest" description="Disordered" evidence="17">
    <location>
        <begin position="481"/>
        <end position="509"/>
    </location>
</feature>
<keyword evidence="6 16" id="KW-0723">Serine/threonine-protein kinase</keyword>
<dbReference type="Pfam" id="PF02260">
    <property type="entry name" value="FATC"/>
    <property type="match status" value="1"/>
</dbReference>
<dbReference type="Pfam" id="PF11640">
    <property type="entry name" value="TAN"/>
    <property type="match status" value="1"/>
</dbReference>
<sequence>MSQTGLQEALRLLTSDKIKGREEGQTAIRVIFGKRSVCARFDEEDPDRQRWVRVVEALYACAALDKAACMKRGDWRDAPQVAINRVKHSAQTARWLIEQAIAEFRLPAVFVVLQQTFRLLEQRGQPFQPVLLECLQAMGAALSYAPHIDHFDEARWSDTAGLLCNILFQDRLSAKLEQHQEADIRLDGAPQPSPSDEEDGDAAPSAQGLATCDRRKRPRSASAANTSSQKNVAGPEDVEVMKAIQKLIESTTAPLCTDAKLGLRLLSKYARFLQTFRTDSTAHLPAMIGLNALLNKLQYNERVSVARFAFWSWPFLLAMWPTKNRPLKEQLVVCLRTLLPIAARALPCPGPQAARFASSTQGAADVADQGQRARCLAQVFELVQTECDHRWAIPPLTLANVDLAHQPGVPRAGLEAEHVLLAGTLRPGRGFTAPHALTWAMLELAADAVICIQALGYSSTRSDLVQSANDIESGDAQEVSAVSRLRSAPHGQGSHATTAPTSTSRTTSALLSKGGAIRHDAKRRRLEDLPMATWTPQSAVGTLAGRLCKAASLLEPAKRIWYLQIILFVNARHWKQIDPDERRTVLEYLLGHASGDDIDVQCWSLVAFAAAARNSTSSRTVAEASIWSSMWPLACRRMSMPGAARAGAHAALAILQAGLLEPSVIHPQIETVLGSIDLQGPNQVSDAVCAFLCECLCRCRATPGIDARTMEQKCATWLMATWSPSEAVSRRSKTNARAEEQDAVDLANLMANICRLSRWPTLARVRPLLPSCAVITQNLDNAENASLGSFLLQCDVGDPEVASEPVQLSDVEFEEGVPSREGDPIVQRLLAFVVRNLEVFLDEWSDASDSTGKVRLKAHGTVEQVRRTVDFAAAALLFDAILRANHVDSSRTVSSAASSLLGSAIGAAADQRWTPSARLTILKGLEPLLPCRPVVRSDSTLDKWSALVRPGAHSGAQRKLTNDTSSKLPDLPSAVFHARLWRQISCQEVILETLRSVLGRVAKPSESLRSVGTQAAAAEDDGVWSNIRSADDGQRSENASAVEDFTERLTIELCIGTLCDVPMLRLPQAPCQRSEEGDLREEDVATSSFGPGIAQPQATSDDTISQLLVEGPISFLQSALGTACRLFEQHRLHFTRSTLNTIIVRLGDDMLLLYEHEQSEQAQLLAINLLDRTLAAWSHPSASQSELQSNAEKLAGYFAKRFSKRHMLTTLVRLRSGVFVERMLRCMSGADPIVSKTLVAPMKWRPERPADLKAQSLLLSLLRSVGDKDAGVRFAAASRVGRLVDICASGRLLNLEALYEELRSLLPDDVSDAELMMTRVLTLGNVLISNGPVRYLAIYHLLELSLVSTQYHEILATVFEAVALRLGFPSARDLWLHFCPSSTWFLIQGGYDPLRLPYNVLGYASRKHCVEGTFRPVASILLAAEQDHHLEAFTTLTSFTRKSTDGAMKECLPFLAAIEAGSLGEESALSQSRPDYKQQRKTLQARLASRWHLPPARFHEISAMLSETANLVVVALLQNLYDSTDRDRRSDASSLDAITGVGRGLGIVLAALDGDDPQRAMVLRALLRPIDAHEAPELDSYLPARPFYSAAAVYHGLQILADGEDELVSAATAYHVVRRLFGTIASGCLINDQHRHLFALKLYIAMASPSITEDNVVLCCIIQGALGLLQALDLSDQTLSLLDWSLRRVLHLSPTSPRLAPLLTALLHTAESLDVSGEEKKRSLSTRILSWLGRVLQESTDKQAQPTISLVLLAWPAELPAPLAAQMEGKMSITDFASATYQLPANAMNAYFIRRLEPALAAASEDARNEFQAGAIWRLLAPSAADDKIVKRGERAHAAARILYLCQNQLRSPSANHNGAELSAALPVYALSEDNHADLLGPLKSAILAVLLDCLNKVESVSTVDALLRPLCAILTSEPALREAHFRIDSASLHELNLLSAFASEMHVPRRRSIVELEHWSTELSSDDYEIWASRFALLLCDILSLLQPVSFFGQIAPVLRHNWQMAGTLLPALLHATLETEQLAQDLSEIQGSSATISKHFTALLERPDCDRRIWKAVIEMVIHLRKYVRGDSPIGDQWLQIDFLLLARCASDVRRFACAMLFVELAKEYTRPDAREKGFNSSDPKVLDLLYRICENIEDPDSFYAIRDNDLRKALIGRLHHEKRWGRAFEMHAASLEAASDALFRRVLGSDTAHLNLTLHEMGFNRLSSLLDRDVANLTSGGEGSYEPYSFQSASTKVQGDVRDITYDVAWRAGNWDLPLGDRSLLGSDRNVYAALRGLHQNRNAFTSKRALLNNLSDELSAFNTIGPEANTLARRIGRNLMSLGEVAQWQGLLSGNATATPFVNANPEHSSDFLEFDDFERLLSIRVALLRLERSYSRRDDIGEGIRTGIDVDLSAREIGILMRLSQGARDHVLPQTAMRSVLAAQELHDDVAVDGPEASVRAKSLTSVGALTEELANVLWTQGEHSMAIQALEHVLPRHLSNNNKEMVEAALRRSRLGRWRATARSDQPRRIDSDYFHVAWELVLDGHGTAADRAQVAHDYATFADEQCHSTSVNEEVCKLERFVKDRRAEIDSIETAMGEESDAGRKKKMARQRSEAKKLLKIDEAQLVQHVNARKAFRDRAANMFAVSLTDSDSFDGDIIKLTSLWFEHADDEAFNGRLRDSILAIPSQKFVLLMHQISSRLSKTGSSARNTPLSAASATSETFASTLFAVTQKMALEHPFHCLYALYALRKGAELEKASARRGELNLAQLAASPQQLRGAAAEDIIHQARNNPKLKGRLTAWQKVCDACVEWAEISLPHTYPSLYPKGRVEPGGRILPPEPPLKLRRIRDVPVPVMTCRLPIDPTCKYEHFVGIARFSERFSTAGGIHNPKITECLGSDGQRYKQLFKTEDDLRQDAVMQQVFVLVNGLLQRDKAARKRRLHVRTYAVIPLGPQCGLLEFVADTEPIGTQLMDAHNRHATPGSLTPMEARMAMHNAQSGTYDERVDTFLQVCERFPPAFRFYFFDRYHVPLTWLETRLNYTRSVAVSSIVGHMLGIGDRHVSNILLDTHSGEVIHIDFGVAFEQGRLLPIPELVPFRLTRDVIDGMGLSGTEGVFRRCCEETLRVLREGANVVQTVLEVFKYDPLWAWSSNPVKVLKAQAGGEDFYANAPRVGTSGVRGVALSSTNSGLGTSELGRGERGTAELLAERAISSVMAKLSPNLSVEYTVNDLIQQATIPEHLGVIFHGWQPAL</sequence>
<keyword evidence="22" id="KW-1185">Reference proteome</keyword>
<evidence type="ECO:0000256" key="12">
    <source>
        <dbReference type="ARBA" id="ARBA00023242"/>
    </source>
</evidence>
<dbReference type="OrthoDB" id="381190at2759"/>
<protein>
    <recommendedName>
        <fullName evidence="5 16">Serine/threonine-protein kinase Tel1</fullName>
        <ecNumber evidence="4 16">2.7.11.1</ecNumber>
    </recommendedName>
</protein>
<accession>A0A0P1BN93</accession>
<dbReference type="InterPro" id="IPR021668">
    <property type="entry name" value="TAN"/>
</dbReference>
<dbReference type="InterPro" id="IPR044107">
    <property type="entry name" value="PIKKc_ATM"/>
</dbReference>
<comment type="similarity">
    <text evidence="2 16">Belongs to the PI3/PI4-kinase family. ATM subfamily.</text>
</comment>
<dbReference type="GO" id="GO:0006281">
    <property type="term" value="P:DNA repair"/>
    <property type="evidence" value="ECO:0007669"/>
    <property type="project" value="InterPro"/>
</dbReference>
<dbReference type="PROSITE" id="PS00916">
    <property type="entry name" value="PI3_4_KINASE_2"/>
    <property type="match status" value="1"/>
</dbReference>
<evidence type="ECO:0000313" key="21">
    <source>
        <dbReference type="EMBL" id="CEH17687.1"/>
    </source>
</evidence>
<evidence type="ECO:0000256" key="16">
    <source>
        <dbReference type="RuleBase" id="RU365027"/>
    </source>
</evidence>
<evidence type="ECO:0000259" key="18">
    <source>
        <dbReference type="PROSITE" id="PS50290"/>
    </source>
</evidence>
<dbReference type="CDD" id="cd05171">
    <property type="entry name" value="PIKKc_ATM"/>
    <property type="match status" value="1"/>
</dbReference>
<evidence type="ECO:0000313" key="22">
    <source>
        <dbReference type="Proteomes" id="UP000054845"/>
    </source>
</evidence>